<dbReference type="GO" id="GO:0003919">
    <property type="term" value="F:FMN adenylyltransferase activity"/>
    <property type="evidence" value="ECO:0007669"/>
    <property type="project" value="UniProtKB-EC"/>
</dbReference>
<keyword evidence="4 14" id="KW-0288">FMN</keyword>
<dbReference type="Gene3D" id="2.40.30.30">
    <property type="entry name" value="Riboflavin kinase-like"/>
    <property type="match status" value="1"/>
</dbReference>
<comment type="pathway">
    <text evidence="2 14">Cofactor biosynthesis; FMN biosynthesis; FMN from riboflavin (ATP route): step 1/1.</text>
</comment>
<evidence type="ECO:0000256" key="11">
    <source>
        <dbReference type="ARBA" id="ARBA00023268"/>
    </source>
</evidence>
<dbReference type="GO" id="GO:0008531">
    <property type="term" value="F:riboflavin kinase activity"/>
    <property type="evidence" value="ECO:0007669"/>
    <property type="project" value="UniProtKB-EC"/>
</dbReference>
<dbReference type="Pfam" id="PF06574">
    <property type="entry name" value="FAD_syn"/>
    <property type="match status" value="1"/>
</dbReference>
<comment type="caution">
    <text evidence="16">The sequence shown here is derived from an EMBL/GenBank/DDBJ whole genome shotgun (WGS) entry which is preliminary data.</text>
</comment>
<evidence type="ECO:0000256" key="6">
    <source>
        <dbReference type="ARBA" id="ARBA00022695"/>
    </source>
</evidence>
<dbReference type="PANTHER" id="PTHR22749">
    <property type="entry name" value="RIBOFLAVIN KINASE/FMN ADENYLYLTRANSFERASE"/>
    <property type="match status" value="1"/>
</dbReference>
<dbReference type="SUPFAM" id="SSF52374">
    <property type="entry name" value="Nucleotidylyl transferase"/>
    <property type="match status" value="1"/>
</dbReference>
<protein>
    <recommendedName>
        <fullName evidence="14">Riboflavin biosynthesis protein</fullName>
    </recommendedName>
    <domain>
        <recommendedName>
            <fullName evidence="14">Riboflavin kinase</fullName>
            <ecNumber evidence="14">2.7.1.26</ecNumber>
        </recommendedName>
        <alternativeName>
            <fullName evidence="14">Flavokinase</fullName>
        </alternativeName>
    </domain>
    <domain>
        <recommendedName>
            <fullName evidence="14">FMN adenylyltransferase</fullName>
            <ecNumber evidence="14">2.7.7.2</ecNumber>
        </recommendedName>
        <alternativeName>
            <fullName evidence="14">FAD pyrophosphorylase</fullName>
        </alternativeName>
        <alternativeName>
            <fullName evidence="14">FAD synthase</fullName>
        </alternativeName>
    </domain>
</protein>
<dbReference type="InterPro" id="IPR014729">
    <property type="entry name" value="Rossmann-like_a/b/a_fold"/>
</dbReference>
<comment type="catalytic activity">
    <reaction evidence="12 14">
        <text>riboflavin + ATP = FMN + ADP + H(+)</text>
        <dbReference type="Rhea" id="RHEA:14357"/>
        <dbReference type="ChEBI" id="CHEBI:15378"/>
        <dbReference type="ChEBI" id="CHEBI:30616"/>
        <dbReference type="ChEBI" id="CHEBI:57986"/>
        <dbReference type="ChEBI" id="CHEBI:58210"/>
        <dbReference type="ChEBI" id="CHEBI:456216"/>
        <dbReference type="EC" id="2.7.1.26"/>
    </reaction>
</comment>
<evidence type="ECO:0000256" key="7">
    <source>
        <dbReference type="ARBA" id="ARBA00022741"/>
    </source>
</evidence>
<accession>A0ABT9WR46</accession>
<dbReference type="EMBL" id="JAUSTT010000008">
    <property type="protein sequence ID" value="MDQ0175776.1"/>
    <property type="molecule type" value="Genomic_DNA"/>
</dbReference>
<keyword evidence="10 14" id="KW-0067">ATP-binding</keyword>
<evidence type="ECO:0000256" key="4">
    <source>
        <dbReference type="ARBA" id="ARBA00022643"/>
    </source>
</evidence>
<dbReference type="NCBIfam" id="NF004160">
    <property type="entry name" value="PRK05627.1-3"/>
    <property type="match status" value="1"/>
</dbReference>
<comment type="pathway">
    <text evidence="1 14">Cofactor biosynthesis; FAD biosynthesis; FAD from FMN: step 1/1.</text>
</comment>
<keyword evidence="3 14" id="KW-0285">Flavoprotein</keyword>
<comment type="similarity">
    <text evidence="14">Belongs to the ribF family.</text>
</comment>
<evidence type="ECO:0000256" key="9">
    <source>
        <dbReference type="ARBA" id="ARBA00022827"/>
    </source>
</evidence>
<evidence type="ECO:0000256" key="12">
    <source>
        <dbReference type="ARBA" id="ARBA00047880"/>
    </source>
</evidence>
<dbReference type="InterPro" id="IPR023465">
    <property type="entry name" value="Riboflavin_kinase_dom_sf"/>
</dbReference>
<keyword evidence="9 14" id="KW-0274">FAD</keyword>
<dbReference type="InterPro" id="IPR015864">
    <property type="entry name" value="FAD_synthase"/>
</dbReference>
<reference evidence="16 17" key="1">
    <citation type="submission" date="2023-07" db="EMBL/GenBank/DDBJ databases">
        <title>Genomic Encyclopedia of Type Strains, Phase IV (KMG-IV): sequencing the most valuable type-strain genomes for metagenomic binning, comparative biology and taxonomic classification.</title>
        <authorList>
            <person name="Goeker M."/>
        </authorList>
    </citation>
    <scope>NUCLEOTIDE SEQUENCE [LARGE SCALE GENOMIC DNA]</scope>
    <source>
        <strain evidence="16 17">DSM 23837</strain>
    </source>
</reference>
<dbReference type="CDD" id="cd02064">
    <property type="entry name" value="FAD_synthetase_N"/>
    <property type="match status" value="1"/>
</dbReference>
<organism evidence="16 17">
    <name type="scientific">Bacillus chungangensis</name>
    <dbReference type="NCBI Taxonomy" id="587633"/>
    <lineage>
        <taxon>Bacteria</taxon>
        <taxon>Bacillati</taxon>
        <taxon>Bacillota</taxon>
        <taxon>Bacilli</taxon>
        <taxon>Bacillales</taxon>
        <taxon>Bacillaceae</taxon>
        <taxon>Bacillus</taxon>
    </lineage>
</organism>
<dbReference type="InterPro" id="IPR015865">
    <property type="entry name" value="Riboflavin_kinase_bac/euk"/>
</dbReference>
<evidence type="ECO:0000256" key="2">
    <source>
        <dbReference type="ARBA" id="ARBA00005201"/>
    </source>
</evidence>
<name>A0ABT9WR46_9BACI</name>
<evidence type="ECO:0000256" key="1">
    <source>
        <dbReference type="ARBA" id="ARBA00004726"/>
    </source>
</evidence>
<dbReference type="EC" id="2.7.7.2" evidence="14"/>
<evidence type="ECO:0000256" key="3">
    <source>
        <dbReference type="ARBA" id="ARBA00022630"/>
    </source>
</evidence>
<proteinExistence type="inferred from homology"/>
<keyword evidence="5 14" id="KW-0808">Transferase</keyword>
<evidence type="ECO:0000256" key="10">
    <source>
        <dbReference type="ARBA" id="ARBA00022840"/>
    </source>
</evidence>
<dbReference type="SMART" id="SM00904">
    <property type="entry name" value="Flavokinase"/>
    <property type="match status" value="1"/>
</dbReference>
<dbReference type="NCBIfam" id="TIGR00083">
    <property type="entry name" value="ribF"/>
    <property type="match status" value="1"/>
</dbReference>
<dbReference type="Gene3D" id="3.40.50.620">
    <property type="entry name" value="HUPs"/>
    <property type="match status" value="1"/>
</dbReference>
<sequence>MKVVTIHHPHSLTKKDFPPLSIALGFFDGVHRGHQKVIQQAVQTAQKQQWKSAVMTFDPHPSVVLGKEKKLVRYITPLEDKIALIASLGVDYLFIVRFTSFFSSLSPQQFVDQYLVDLHVKHVTAGFDYTYGKYGKGTMEAMETFADSRFTYSVVEKLSESEEKVSSTKIRERLEDGDFPTVTNLLGRFYTMKGTVVHGEKRGRKIGFRTANIHLNHDYLIPKMGVYAVRFFVNHRWYEGVCNVGYNLTFTHPGAYALSIEVHIFDFSDDIYGEEVVVEWHQRFREELKFNHVDELIAQMEKDKQQALDYFRKKRF</sequence>
<feature type="domain" description="Riboflavin kinase" evidence="15">
    <location>
        <begin position="185"/>
        <end position="312"/>
    </location>
</feature>
<dbReference type="NCBIfam" id="NF004162">
    <property type="entry name" value="PRK05627.1-5"/>
    <property type="match status" value="1"/>
</dbReference>
<dbReference type="RefSeq" id="WP_307228373.1">
    <property type="nucleotide sequence ID" value="NZ_JAUSTT010000008.1"/>
</dbReference>
<evidence type="ECO:0000256" key="8">
    <source>
        <dbReference type="ARBA" id="ARBA00022777"/>
    </source>
</evidence>
<dbReference type="InterPro" id="IPR002606">
    <property type="entry name" value="Riboflavin_kinase_bac"/>
</dbReference>
<dbReference type="EC" id="2.7.1.26" evidence="14"/>
<keyword evidence="11" id="KW-0511">Multifunctional enzyme</keyword>
<dbReference type="NCBIfam" id="NF004161">
    <property type="entry name" value="PRK05627.1-4"/>
    <property type="match status" value="1"/>
</dbReference>
<keyword evidence="7 14" id="KW-0547">Nucleotide-binding</keyword>
<evidence type="ECO:0000256" key="13">
    <source>
        <dbReference type="ARBA" id="ARBA00049494"/>
    </source>
</evidence>
<evidence type="ECO:0000256" key="5">
    <source>
        <dbReference type="ARBA" id="ARBA00022679"/>
    </source>
</evidence>
<dbReference type="InterPro" id="IPR023468">
    <property type="entry name" value="Riboflavin_kinase"/>
</dbReference>
<keyword evidence="17" id="KW-1185">Reference proteome</keyword>
<dbReference type="Proteomes" id="UP001223586">
    <property type="component" value="Unassembled WGS sequence"/>
</dbReference>
<gene>
    <name evidence="16" type="ORF">J2S08_001612</name>
</gene>
<dbReference type="PIRSF" id="PIRSF004491">
    <property type="entry name" value="FAD_Synth"/>
    <property type="match status" value="1"/>
</dbReference>
<evidence type="ECO:0000313" key="17">
    <source>
        <dbReference type="Proteomes" id="UP001223586"/>
    </source>
</evidence>
<evidence type="ECO:0000313" key="16">
    <source>
        <dbReference type="EMBL" id="MDQ0175776.1"/>
    </source>
</evidence>
<evidence type="ECO:0000256" key="14">
    <source>
        <dbReference type="PIRNR" id="PIRNR004491"/>
    </source>
</evidence>
<dbReference type="Pfam" id="PF01687">
    <property type="entry name" value="Flavokinase"/>
    <property type="match status" value="1"/>
</dbReference>
<dbReference type="SUPFAM" id="SSF82114">
    <property type="entry name" value="Riboflavin kinase-like"/>
    <property type="match status" value="1"/>
</dbReference>
<dbReference type="PANTHER" id="PTHR22749:SF6">
    <property type="entry name" value="RIBOFLAVIN KINASE"/>
    <property type="match status" value="1"/>
</dbReference>
<keyword evidence="6 14" id="KW-0548">Nucleotidyltransferase</keyword>
<keyword evidence="8 14" id="KW-0418">Kinase</keyword>
<comment type="catalytic activity">
    <reaction evidence="13 14">
        <text>FMN + ATP + H(+) = FAD + diphosphate</text>
        <dbReference type="Rhea" id="RHEA:17237"/>
        <dbReference type="ChEBI" id="CHEBI:15378"/>
        <dbReference type="ChEBI" id="CHEBI:30616"/>
        <dbReference type="ChEBI" id="CHEBI:33019"/>
        <dbReference type="ChEBI" id="CHEBI:57692"/>
        <dbReference type="ChEBI" id="CHEBI:58210"/>
        <dbReference type="EC" id="2.7.7.2"/>
    </reaction>
</comment>
<evidence type="ECO:0000259" key="15">
    <source>
        <dbReference type="SMART" id="SM00904"/>
    </source>
</evidence>